<dbReference type="AlphaFoldDB" id="A0A803P0A6"/>
<sequence>MESHEGEMEDGDLGKITENNVGDAIKAVAVEEVNDGVVQEELIVIDHSNETVGEEGIIADGQNEGVHGDP</sequence>
<dbReference type="EMBL" id="UZAU01000244">
    <property type="status" value="NOT_ANNOTATED_CDS"/>
    <property type="molecule type" value="Genomic_DNA"/>
</dbReference>
<evidence type="ECO:0000313" key="1">
    <source>
        <dbReference type="EnsemblPlants" id="cds.evm.model.02.3189"/>
    </source>
</evidence>
<organism evidence="1 2">
    <name type="scientific">Cannabis sativa</name>
    <name type="common">Hemp</name>
    <name type="synonym">Marijuana</name>
    <dbReference type="NCBI Taxonomy" id="3483"/>
    <lineage>
        <taxon>Eukaryota</taxon>
        <taxon>Viridiplantae</taxon>
        <taxon>Streptophyta</taxon>
        <taxon>Embryophyta</taxon>
        <taxon>Tracheophyta</taxon>
        <taxon>Spermatophyta</taxon>
        <taxon>Magnoliopsida</taxon>
        <taxon>eudicotyledons</taxon>
        <taxon>Gunneridae</taxon>
        <taxon>Pentapetalae</taxon>
        <taxon>rosids</taxon>
        <taxon>fabids</taxon>
        <taxon>Rosales</taxon>
        <taxon>Cannabaceae</taxon>
        <taxon>Cannabis</taxon>
    </lineage>
</organism>
<dbReference type="EnsemblPlants" id="evm.model.02.3189">
    <property type="protein sequence ID" value="cds.evm.model.02.3189"/>
    <property type="gene ID" value="evm.TU.02.3189"/>
</dbReference>
<proteinExistence type="predicted"/>
<name>A0A803P0A6_CANSA</name>
<accession>A0A803P0A6</accession>
<dbReference type="Gramene" id="evm.model.02.3189">
    <property type="protein sequence ID" value="cds.evm.model.02.3189"/>
    <property type="gene ID" value="evm.TU.02.3189"/>
</dbReference>
<evidence type="ECO:0000313" key="2">
    <source>
        <dbReference type="Proteomes" id="UP000596661"/>
    </source>
</evidence>
<dbReference type="Proteomes" id="UP000596661">
    <property type="component" value="Chromosome 2"/>
</dbReference>
<reference evidence="1" key="1">
    <citation type="submission" date="2018-11" db="EMBL/GenBank/DDBJ databases">
        <authorList>
            <person name="Grassa J C."/>
        </authorList>
    </citation>
    <scope>NUCLEOTIDE SEQUENCE [LARGE SCALE GENOMIC DNA]</scope>
</reference>
<reference evidence="1" key="2">
    <citation type="submission" date="2021-03" db="UniProtKB">
        <authorList>
            <consortium name="EnsemblPlants"/>
        </authorList>
    </citation>
    <scope>IDENTIFICATION</scope>
</reference>
<keyword evidence="2" id="KW-1185">Reference proteome</keyword>
<protein>
    <submittedName>
        <fullName evidence="1">Uncharacterized protein</fullName>
    </submittedName>
</protein>